<dbReference type="Proteomes" id="UP000324222">
    <property type="component" value="Unassembled WGS sequence"/>
</dbReference>
<protein>
    <submittedName>
        <fullName evidence="2">Uncharacterized protein</fullName>
    </submittedName>
</protein>
<evidence type="ECO:0000256" key="1">
    <source>
        <dbReference type="SAM" id="MobiDB-lite"/>
    </source>
</evidence>
<dbReference type="AlphaFoldDB" id="A0A5B7J5E6"/>
<proteinExistence type="predicted"/>
<sequence>MGLILLAGVRPLTFSGREHDTCTALAPPGEGSGGSRGCLGTICNFQGLPRASGLSNGSPSPPVVVTGCYKHRGPKTCVSEGFPSPARPGPRRGLHSPVECVTTNVTPGGPPPQWWPRNPQTPHEVHMAVRVGRRGGQWSLGSWVPGSLGPSLLLTPLTFTTSPPRAATFLQIFWHNGTGASPSPRRPRGDSSPAAGDPPGLPHPVTEPGRAAQHWTSPSV</sequence>
<reference evidence="2 3" key="1">
    <citation type="submission" date="2019-05" db="EMBL/GenBank/DDBJ databases">
        <title>Another draft genome of Portunus trituberculatus and its Hox gene families provides insights of decapod evolution.</title>
        <authorList>
            <person name="Jeong J.-H."/>
            <person name="Song I."/>
            <person name="Kim S."/>
            <person name="Choi T."/>
            <person name="Kim D."/>
            <person name="Ryu S."/>
            <person name="Kim W."/>
        </authorList>
    </citation>
    <scope>NUCLEOTIDE SEQUENCE [LARGE SCALE GENOMIC DNA]</scope>
    <source>
        <tissue evidence="2">Muscle</tissue>
    </source>
</reference>
<feature type="region of interest" description="Disordered" evidence="1">
    <location>
        <begin position="178"/>
        <end position="220"/>
    </location>
</feature>
<dbReference type="EMBL" id="VSRR010082800">
    <property type="protein sequence ID" value="MPC89959.1"/>
    <property type="molecule type" value="Genomic_DNA"/>
</dbReference>
<organism evidence="2 3">
    <name type="scientific">Portunus trituberculatus</name>
    <name type="common">Swimming crab</name>
    <name type="synonym">Neptunus trituberculatus</name>
    <dbReference type="NCBI Taxonomy" id="210409"/>
    <lineage>
        <taxon>Eukaryota</taxon>
        <taxon>Metazoa</taxon>
        <taxon>Ecdysozoa</taxon>
        <taxon>Arthropoda</taxon>
        <taxon>Crustacea</taxon>
        <taxon>Multicrustacea</taxon>
        <taxon>Malacostraca</taxon>
        <taxon>Eumalacostraca</taxon>
        <taxon>Eucarida</taxon>
        <taxon>Decapoda</taxon>
        <taxon>Pleocyemata</taxon>
        <taxon>Brachyura</taxon>
        <taxon>Eubrachyura</taxon>
        <taxon>Portunoidea</taxon>
        <taxon>Portunidae</taxon>
        <taxon>Portuninae</taxon>
        <taxon>Portunus</taxon>
    </lineage>
</organism>
<accession>A0A5B7J5E6</accession>
<keyword evidence="3" id="KW-1185">Reference proteome</keyword>
<evidence type="ECO:0000313" key="2">
    <source>
        <dbReference type="EMBL" id="MPC89959.1"/>
    </source>
</evidence>
<evidence type="ECO:0000313" key="3">
    <source>
        <dbReference type="Proteomes" id="UP000324222"/>
    </source>
</evidence>
<gene>
    <name evidence="2" type="ORF">E2C01_084928</name>
</gene>
<comment type="caution">
    <text evidence="2">The sequence shown here is derived from an EMBL/GenBank/DDBJ whole genome shotgun (WGS) entry which is preliminary data.</text>
</comment>
<name>A0A5B7J5E6_PORTR</name>